<dbReference type="Proteomes" id="UP000521943">
    <property type="component" value="Unassembled WGS sequence"/>
</dbReference>
<reference evidence="1 2" key="1">
    <citation type="submission" date="2020-07" db="EMBL/GenBank/DDBJ databases">
        <title>Comparative genomics of pyrophilous fungi reveals a link between fire events and developmental genes.</title>
        <authorList>
            <consortium name="DOE Joint Genome Institute"/>
            <person name="Steindorff A.S."/>
            <person name="Carver A."/>
            <person name="Calhoun S."/>
            <person name="Stillman K."/>
            <person name="Liu H."/>
            <person name="Lipzen A."/>
            <person name="Pangilinan J."/>
            <person name="Labutti K."/>
            <person name="Bruns T.D."/>
            <person name="Grigoriev I.V."/>
        </authorList>
    </citation>
    <scope>NUCLEOTIDE SEQUENCE [LARGE SCALE GENOMIC DNA]</scope>
    <source>
        <strain evidence="1 2">CBS 144469</strain>
    </source>
</reference>
<gene>
    <name evidence="1" type="ORF">DFP72DRAFT_1069414</name>
</gene>
<keyword evidence="2" id="KW-1185">Reference proteome</keyword>
<dbReference type="EMBL" id="JACGCI010000039">
    <property type="protein sequence ID" value="KAF6753428.1"/>
    <property type="molecule type" value="Genomic_DNA"/>
</dbReference>
<accession>A0A8H6HX31</accession>
<proteinExistence type="predicted"/>
<sequence length="257" mass="29716">MSDDRNRQARRRPAQTHFRTEALLNAAQRGSPEHLERLAKEWPEDISYSKKALTIVFDHLEMQLELLPSQRSLQDCPPIDTIRTCLDALAGAFNSLPSHNSDHKEEFFMVLRPRLKVLFRCLRFLMRYSPLLYVRPYQGRTKASIHLSWILNSRMCRADDVESLELVVDFALCIWLDVAASPWEEGVSMSPEIYRDQYLAAYQPVILCLGLDLVRDMFLQKVNALDHRSLKSLAYFFILPMPPLANSVPETVSARPR</sequence>
<protein>
    <submittedName>
        <fullName evidence="1">Uncharacterized protein</fullName>
    </submittedName>
</protein>
<comment type="caution">
    <text evidence="1">The sequence shown here is derived from an EMBL/GenBank/DDBJ whole genome shotgun (WGS) entry which is preliminary data.</text>
</comment>
<evidence type="ECO:0000313" key="2">
    <source>
        <dbReference type="Proteomes" id="UP000521943"/>
    </source>
</evidence>
<name>A0A8H6HX31_9AGAR</name>
<evidence type="ECO:0000313" key="1">
    <source>
        <dbReference type="EMBL" id="KAF6753428.1"/>
    </source>
</evidence>
<dbReference type="AlphaFoldDB" id="A0A8H6HX31"/>
<organism evidence="1 2">
    <name type="scientific">Ephemerocybe angulata</name>
    <dbReference type="NCBI Taxonomy" id="980116"/>
    <lineage>
        <taxon>Eukaryota</taxon>
        <taxon>Fungi</taxon>
        <taxon>Dikarya</taxon>
        <taxon>Basidiomycota</taxon>
        <taxon>Agaricomycotina</taxon>
        <taxon>Agaricomycetes</taxon>
        <taxon>Agaricomycetidae</taxon>
        <taxon>Agaricales</taxon>
        <taxon>Agaricineae</taxon>
        <taxon>Psathyrellaceae</taxon>
        <taxon>Ephemerocybe</taxon>
    </lineage>
</organism>